<dbReference type="EMBL" id="LCWV01000001">
    <property type="protein sequence ID" value="PWI76604.1"/>
    <property type="molecule type" value="Genomic_DNA"/>
</dbReference>
<sequence length="516" mass="57553">MQGLGSWARDMGWVSPQVIARSGCLEDGILAIHLPDALDRCLPSALRRDNNRAYGVTSAAECRSGPCLRLLARIVSAPVDVFRGYKQDLVFISHNVARQASRSSLPSLSVCPSPGVHNRQNIFDYFLSQYLPEAPLNHSSSIKWFSHLPPRPSECPALDSSTNALGVTMLGRKTGDHNLIYNGLKLYGDSLATFRSWQVRHRTGRWHESLLVAMVLQLFEAVECTPHSAGNWLSHSKGILVLLRAAGPTAWQKAPSHECFLCCRVSSTVATILLEEPTFLASDDWCQLPWATFPKDDAHILIDTLLRIPGLLFLSNNTARKLREGNKAGAAEDEQQLHRVCQDIDMALCEWHDIARKSGYLGKLRDFTDAHHLPFSDIMEFRDVMQAQMMLFYWTGRLLAHDAAQRVEQARLAIGLEARKLQCDGRTFGDAADNICRSVAYCQKESNGMLGMQLSTLPLRTAEHFYQSTGEAEKALWCRRCVLMKAKDSFLLVSGAPAPSRNDTRQHEVSQGRLVS</sequence>
<evidence type="ECO:0000313" key="3">
    <source>
        <dbReference type="Proteomes" id="UP000245956"/>
    </source>
</evidence>
<feature type="region of interest" description="Disordered" evidence="1">
    <location>
        <begin position="497"/>
        <end position="516"/>
    </location>
</feature>
<protein>
    <submittedName>
        <fullName evidence="2">Uncharacterized protein</fullName>
    </submittedName>
</protein>
<proteinExistence type="predicted"/>
<dbReference type="PANTHER" id="PTHR38111">
    <property type="entry name" value="ZN(2)-C6 FUNGAL-TYPE DOMAIN-CONTAINING PROTEIN-RELATED"/>
    <property type="match status" value="1"/>
</dbReference>
<dbReference type="InterPro" id="IPR053178">
    <property type="entry name" value="Osmoadaptation_assoc"/>
</dbReference>
<evidence type="ECO:0000256" key="1">
    <source>
        <dbReference type="SAM" id="MobiDB-lite"/>
    </source>
</evidence>
<dbReference type="Proteomes" id="UP000245956">
    <property type="component" value="Unassembled WGS sequence"/>
</dbReference>
<dbReference type="PANTHER" id="PTHR38111:SF11">
    <property type="entry name" value="TRANSCRIPTION FACTOR DOMAIN-CONTAINING PROTEIN-RELATED"/>
    <property type="match status" value="1"/>
</dbReference>
<comment type="caution">
    <text evidence="2">The sequence shown here is derived from an EMBL/GenBank/DDBJ whole genome shotgun (WGS) entry which is preliminary data.</text>
</comment>
<dbReference type="AlphaFoldDB" id="A0A2U3EQ20"/>
<organism evidence="2 3">
    <name type="scientific">Purpureocillium lilacinum</name>
    <name type="common">Paecilomyces lilacinus</name>
    <dbReference type="NCBI Taxonomy" id="33203"/>
    <lineage>
        <taxon>Eukaryota</taxon>
        <taxon>Fungi</taxon>
        <taxon>Dikarya</taxon>
        <taxon>Ascomycota</taxon>
        <taxon>Pezizomycotina</taxon>
        <taxon>Sordariomycetes</taxon>
        <taxon>Hypocreomycetidae</taxon>
        <taxon>Hypocreales</taxon>
        <taxon>Ophiocordycipitaceae</taxon>
        <taxon>Purpureocillium</taxon>
    </lineage>
</organism>
<accession>A0A2U3EQ20</accession>
<gene>
    <name evidence="2" type="ORF">PCL_03798</name>
</gene>
<name>A0A2U3EQ20_PURLI</name>
<evidence type="ECO:0000313" key="2">
    <source>
        <dbReference type="EMBL" id="PWI76604.1"/>
    </source>
</evidence>
<reference evidence="2 3" key="1">
    <citation type="journal article" date="2016" name="Front. Microbiol.">
        <title>Genome and transcriptome sequences reveal the specific parasitism of the nematophagous Purpureocillium lilacinum 36-1.</title>
        <authorList>
            <person name="Xie J."/>
            <person name="Li S."/>
            <person name="Mo C."/>
            <person name="Xiao X."/>
            <person name="Peng D."/>
            <person name="Wang G."/>
            <person name="Xiao Y."/>
        </authorList>
    </citation>
    <scope>NUCLEOTIDE SEQUENCE [LARGE SCALE GENOMIC DNA]</scope>
    <source>
        <strain evidence="2 3">36-1</strain>
    </source>
</reference>